<evidence type="ECO:0000259" key="17">
    <source>
        <dbReference type="Pfam" id="PF10531"/>
    </source>
</evidence>
<gene>
    <name evidence="19" type="primary">epsE</name>
    <name evidence="19" type="ORF">RAN89_07490</name>
</gene>
<evidence type="ECO:0000313" key="20">
    <source>
        <dbReference type="Proteomes" id="UP001302257"/>
    </source>
</evidence>
<comment type="subcellular location">
    <subcellularLocation>
        <location evidence="1">Cell outer membrane</location>
        <topology evidence="1">Multi-pass membrane protein</topology>
    </subcellularLocation>
</comment>
<dbReference type="Gene3D" id="3.30.1950.10">
    <property type="entry name" value="wza like domain"/>
    <property type="match status" value="1"/>
</dbReference>
<feature type="domain" description="Soluble ligand binding" evidence="17">
    <location>
        <begin position="192"/>
        <end position="246"/>
    </location>
</feature>
<evidence type="ECO:0000256" key="10">
    <source>
        <dbReference type="ARBA" id="ARBA00023114"/>
    </source>
</evidence>
<protein>
    <submittedName>
        <fullName evidence="19">Polysaccharide export protein EpsE</fullName>
    </submittedName>
</protein>
<keyword evidence="5" id="KW-0762">Sugar transport</keyword>
<evidence type="ECO:0000256" key="6">
    <source>
        <dbReference type="ARBA" id="ARBA00022692"/>
    </source>
</evidence>
<evidence type="ECO:0000256" key="13">
    <source>
        <dbReference type="ARBA" id="ARBA00023237"/>
    </source>
</evidence>
<proteinExistence type="inferred from homology"/>
<dbReference type="PANTHER" id="PTHR33619">
    <property type="entry name" value="POLYSACCHARIDE EXPORT PROTEIN GFCE-RELATED"/>
    <property type="match status" value="1"/>
</dbReference>
<accession>A0ABZ0B333</accession>
<keyword evidence="6" id="KW-0812">Transmembrane</keyword>
<feature type="domain" description="Polysaccharide export protein N-terminal" evidence="16">
    <location>
        <begin position="26"/>
        <end position="100"/>
    </location>
</feature>
<dbReference type="Pfam" id="PF02563">
    <property type="entry name" value="Poly_export"/>
    <property type="match status" value="1"/>
</dbReference>
<keyword evidence="3" id="KW-0813">Transport</keyword>
<dbReference type="InterPro" id="IPR019554">
    <property type="entry name" value="Soluble_ligand-bd"/>
</dbReference>
<dbReference type="InterPro" id="IPR003715">
    <property type="entry name" value="Poly_export_N"/>
</dbReference>
<evidence type="ECO:0000256" key="15">
    <source>
        <dbReference type="SAM" id="SignalP"/>
    </source>
</evidence>
<dbReference type="Pfam" id="PF10531">
    <property type="entry name" value="SLBB"/>
    <property type="match status" value="1"/>
</dbReference>
<evidence type="ECO:0000256" key="8">
    <source>
        <dbReference type="ARBA" id="ARBA00023047"/>
    </source>
</evidence>
<evidence type="ECO:0000256" key="1">
    <source>
        <dbReference type="ARBA" id="ARBA00004571"/>
    </source>
</evidence>
<evidence type="ECO:0000256" key="11">
    <source>
        <dbReference type="ARBA" id="ARBA00023136"/>
    </source>
</evidence>
<dbReference type="Proteomes" id="UP001302257">
    <property type="component" value="Chromosome"/>
</dbReference>
<keyword evidence="13" id="KW-0998">Cell outer membrane</keyword>
<evidence type="ECO:0000259" key="16">
    <source>
        <dbReference type="Pfam" id="PF02563"/>
    </source>
</evidence>
<keyword evidence="14" id="KW-0449">Lipoprotein</keyword>
<evidence type="ECO:0000256" key="3">
    <source>
        <dbReference type="ARBA" id="ARBA00022448"/>
    </source>
</evidence>
<dbReference type="Pfam" id="PF22461">
    <property type="entry name" value="SLBB_2"/>
    <property type="match status" value="1"/>
</dbReference>
<organism evidence="19 20">
    <name type="scientific">Rhodoferax mekongensis</name>
    <dbReference type="NCBI Taxonomy" id="3068341"/>
    <lineage>
        <taxon>Bacteria</taxon>
        <taxon>Pseudomonadati</taxon>
        <taxon>Pseudomonadota</taxon>
        <taxon>Betaproteobacteria</taxon>
        <taxon>Burkholderiales</taxon>
        <taxon>Comamonadaceae</taxon>
        <taxon>Rhodoferax</taxon>
    </lineage>
</organism>
<dbReference type="InterPro" id="IPR054765">
    <property type="entry name" value="SLBB_dom"/>
</dbReference>
<keyword evidence="7 15" id="KW-0732">Signal</keyword>
<dbReference type="InterPro" id="IPR049712">
    <property type="entry name" value="Poly_export"/>
</dbReference>
<dbReference type="RefSeq" id="WP_313868975.1">
    <property type="nucleotide sequence ID" value="NZ_CP132507.1"/>
</dbReference>
<evidence type="ECO:0000256" key="14">
    <source>
        <dbReference type="ARBA" id="ARBA00023288"/>
    </source>
</evidence>
<feature type="domain" description="SLBB" evidence="18">
    <location>
        <begin position="107"/>
        <end position="187"/>
    </location>
</feature>
<sequence>MKKLFTLFAAGLLALCSMVTHAQDGKSDYPLGAGDTIRVQVFQNPDLTIETRVSESGIITYPLIGAVPLGGLSVAAAEKKIADALQTGGFIQKPQVNIALIQIRGNQVSVLGQVARPGRFPLETVNTRLSDMLANAGGATAAGDDVVVVTGIRDGKAFRKEIDIPSIFLDNKAQDNLLLQGGDTIYVHRAPVFFIYGEVQRPGSFRIERDMTIMQALAQGGGPNARGSEKRLRLHRKLPNGTVQQIEPQLTDAVQANDVLYVKESIF</sequence>
<keyword evidence="20" id="KW-1185">Reference proteome</keyword>
<feature type="signal peptide" evidence="15">
    <location>
        <begin position="1"/>
        <end position="22"/>
    </location>
</feature>
<comment type="similarity">
    <text evidence="2">Belongs to the BexD/CtrA/VexA family.</text>
</comment>
<evidence type="ECO:0000256" key="2">
    <source>
        <dbReference type="ARBA" id="ARBA00009450"/>
    </source>
</evidence>
<keyword evidence="12" id="KW-0564">Palmitate</keyword>
<dbReference type="PANTHER" id="PTHR33619:SF3">
    <property type="entry name" value="POLYSACCHARIDE EXPORT PROTEIN GFCE-RELATED"/>
    <property type="match status" value="1"/>
</dbReference>
<dbReference type="Gene3D" id="3.10.560.10">
    <property type="entry name" value="Outer membrane lipoprotein wza domain like"/>
    <property type="match status" value="2"/>
</dbReference>
<evidence type="ECO:0000256" key="4">
    <source>
        <dbReference type="ARBA" id="ARBA00022452"/>
    </source>
</evidence>
<keyword evidence="9" id="KW-0406">Ion transport</keyword>
<dbReference type="EMBL" id="CP132507">
    <property type="protein sequence ID" value="WNO06262.1"/>
    <property type="molecule type" value="Genomic_DNA"/>
</dbReference>
<keyword evidence="8" id="KW-0625">Polysaccharide transport</keyword>
<evidence type="ECO:0000313" key="19">
    <source>
        <dbReference type="EMBL" id="WNO06262.1"/>
    </source>
</evidence>
<evidence type="ECO:0000256" key="12">
    <source>
        <dbReference type="ARBA" id="ARBA00023139"/>
    </source>
</evidence>
<keyword evidence="10" id="KW-0626">Porin</keyword>
<keyword evidence="11" id="KW-0472">Membrane</keyword>
<dbReference type="InterPro" id="IPR017478">
    <property type="entry name" value="Polysacc_export_EpsE"/>
</dbReference>
<name>A0ABZ0B333_9BURK</name>
<feature type="chain" id="PRO_5045977085" evidence="15">
    <location>
        <begin position="23"/>
        <end position="267"/>
    </location>
</feature>
<keyword evidence="4" id="KW-1134">Transmembrane beta strand</keyword>
<evidence type="ECO:0000256" key="5">
    <source>
        <dbReference type="ARBA" id="ARBA00022597"/>
    </source>
</evidence>
<dbReference type="NCBIfam" id="TIGR03028">
    <property type="entry name" value="EpsE"/>
    <property type="match status" value="1"/>
</dbReference>
<evidence type="ECO:0000256" key="7">
    <source>
        <dbReference type="ARBA" id="ARBA00022729"/>
    </source>
</evidence>
<evidence type="ECO:0000259" key="18">
    <source>
        <dbReference type="Pfam" id="PF22461"/>
    </source>
</evidence>
<evidence type="ECO:0000256" key="9">
    <source>
        <dbReference type="ARBA" id="ARBA00023065"/>
    </source>
</evidence>
<reference evidence="19 20" key="1">
    <citation type="submission" date="2023-08" db="EMBL/GenBank/DDBJ databases">
        <title>Rhodoferax potami sp. nov. and Rhodoferax mekongensis sp. nov., isolated from the Mekong River in Thailand.</title>
        <authorList>
            <person name="Kitikhun S."/>
            <person name="Charoenyingcharoen P."/>
            <person name="Siriarchawattana P."/>
            <person name="Likhitrattanapisal S."/>
            <person name="Nilsakha T."/>
            <person name="Chanpet A."/>
            <person name="Rattanawaree P."/>
            <person name="Ingsriswang S."/>
        </authorList>
    </citation>
    <scope>NUCLEOTIDE SEQUENCE [LARGE SCALE GENOMIC DNA]</scope>
    <source>
        <strain evidence="19 20">TBRC 17307</strain>
    </source>
</reference>